<reference evidence="3" key="1">
    <citation type="journal article" date="2019" name="Int. J. Syst. Evol. Microbiol.">
        <title>The Global Catalogue of Microorganisms (GCM) 10K type strain sequencing project: providing services to taxonomists for standard genome sequencing and annotation.</title>
        <authorList>
            <consortium name="The Broad Institute Genomics Platform"/>
            <consortium name="The Broad Institute Genome Sequencing Center for Infectious Disease"/>
            <person name="Wu L."/>
            <person name="Ma J."/>
        </authorList>
    </citation>
    <scope>NUCLEOTIDE SEQUENCE [LARGE SCALE GENOMIC DNA]</scope>
    <source>
        <strain evidence="3">CCUG 43114</strain>
    </source>
</reference>
<gene>
    <name evidence="2" type="ORF">ACFPJ6_15330</name>
</gene>
<keyword evidence="3" id="KW-1185">Reference proteome</keyword>
<dbReference type="EMBL" id="JBHSLD010000014">
    <property type="protein sequence ID" value="MFC5382140.1"/>
    <property type="molecule type" value="Genomic_DNA"/>
</dbReference>
<organism evidence="2 3">
    <name type="scientific">Aquipuribacter nitratireducens</name>
    <dbReference type="NCBI Taxonomy" id="650104"/>
    <lineage>
        <taxon>Bacteria</taxon>
        <taxon>Bacillati</taxon>
        <taxon>Actinomycetota</taxon>
        <taxon>Actinomycetes</taxon>
        <taxon>Micrococcales</taxon>
        <taxon>Intrasporangiaceae</taxon>
        <taxon>Aquipuribacter</taxon>
    </lineage>
</organism>
<protein>
    <submittedName>
        <fullName evidence="2">DUF1990 family protein</fullName>
    </submittedName>
</protein>
<name>A0ABW0GSC1_9MICO</name>
<dbReference type="InterPro" id="IPR018960">
    <property type="entry name" value="DUF1990"/>
</dbReference>
<dbReference type="Pfam" id="PF09348">
    <property type="entry name" value="DUF1990"/>
    <property type="match status" value="1"/>
</dbReference>
<evidence type="ECO:0000313" key="3">
    <source>
        <dbReference type="Proteomes" id="UP001596122"/>
    </source>
</evidence>
<evidence type="ECO:0000313" key="2">
    <source>
        <dbReference type="EMBL" id="MFC5382140.1"/>
    </source>
</evidence>
<dbReference type="PIRSF" id="PIRSF010260">
    <property type="entry name" value="UCP010260"/>
    <property type="match status" value="1"/>
</dbReference>
<evidence type="ECO:0000259" key="1">
    <source>
        <dbReference type="Pfam" id="PF09348"/>
    </source>
</evidence>
<feature type="domain" description="DUF1990" evidence="1">
    <location>
        <begin position="6"/>
        <end position="161"/>
    </location>
</feature>
<dbReference type="InterPro" id="IPR014457">
    <property type="entry name" value="UCP010260"/>
</dbReference>
<accession>A0ABW0GSC1</accession>
<dbReference type="PANTHER" id="PTHR34202">
    <property type="entry name" value="UPF0548 PROTEIN"/>
    <property type="match status" value="1"/>
</dbReference>
<comment type="caution">
    <text evidence="2">The sequence shown here is derived from an EMBL/GenBank/DDBJ whole genome shotgun (WGS) entry which is preliminary data.</text>
</comment>
<dbReference type="Proteomes" id="UP001596122">
    <property type="component" value="Unassembled WGS sequence"/>
</dbReference>
<dbReference type="PANTHER" id="PTHR34202:SF1">
    <property type="entry name" value="UPF0548 PROTEIN"/>
    <property type="match status" value="1"/>
</dbReference>
<proteinExistence type="predicted"/>
<dbReference type="RefSeq" id="WP_340269729.1">
    <property type="nucleotide sequence ID" value="NZ_JBBEOG010000005.1"/>
</dbReference>
<sequence>MLSGLTYPEVGATAGELPPGYHHLRRSALLGHGAEDFARAAEALMTWEMHRRSGLTVPANTPPVELGGDVRLTWSAGPVRVAIPCRVVRVVDEPSVRGFAYGTLPGHPEQGEESFMVRRGEEGAVTLEIVAFSRPGRWWSRLGAPVAAAVQRRVTDRYLHALVTNSSTS</sequence>